<dbReference type="InterPro" id="IPR011010">
    <property type="entry name" value="DNA_brk_join_enz"/>
</dbReference>
<dbReference type="Proteomes" id="UP000265489">
    <property type="component" value="Unassembled WGS sequence"/>
</dbReference>
<comment type="caution">
    <text evidence="8">The sequence shown here is derived from an EMBL/GenBank/DDBJ whole genome shotgun (WGS) entry which is preliminary data.</text>
</comment>
<name>A0A395WDE6_9FIRM</name>
<dbReference type="GO" id="GO:0015074">
    <property type="term" value="P:DNA integration"/>
    <property type="evidence" value="ECO:0007669"/>
    <property type="project" value="UniProtKB-KW"/>
</dbReference>
<feature type="domain" description="Tyr recombinase" evidence="6">
    <location>
        <begin position="104"/>
        <end position="284"/>
    </location>
</feature>
<accession>A0A395WDE6</accession>
<dbReference type="AlphaFoldDB" id="A0A395WDE6"/>
<dbReference type="InterPro" id="IPR044068">
    <property type="entry name" value="CB"/>
</dbReference>
<dbReference type="SUPFAM" id="SSF56349">
    <property type="entry name" value="DNA breaking-rejoining enzymes"/>
    <property type="match status" value="1"/>
</dbReference>
<evidence type="ECO:0000256" key="3">
    <source>
        <dbReference type="ARBA" id="ARBA00023125"/>
    </source>
</evidence>
<reference evidence="8 9" key="1">
    <citation type="submission" date="2018-08" db="EMBL/GenBank/DDBJ databases">
        <title>A genome reference for cultivated species of the human gut microbiota.</title>
        <authorList>
            <person name="Zou Y."/>
            <person name="Xue W."/>
            <person name="Luo G."/>
        </authorList>
    </citation>
    <scope>NUCLEOTIDE SEQUENCE [LARGE SCALE GENOMIC DNA]</scope>
    <source>
        <strain evidence="8 9">AF15-20</strain>
    </source>
</reference>
<keyword evidence="4" id="KW-0233">DNA recombination</keyword>
<organism evidence="8 9">
    <name type="scientific">Holdemanella biformis</name>
    <dbReference type="NCBI Taxonomy" id="1735"/>
    <lineage>
        <taxon>Bacteria</taxon>
        <taxon>Bacillati</taxon>
        <taxon>Bacillota</taxon>
        <taxon>Erysipelotrichia</taxon>
        <taxon>Erysipelotrichales</taxon>
        <taxon>Erysipelotrichaceae</taxon>
        <taxon>Holdemanella</taxon>
    </lineage>
</organism>
<keyword evidence="3 5" id="KW-0238">DNA-binding</keyword>
<dbReference type="InterPro" id="IPR004107">
    <property type="entry name" value="Integrase_SAM-like_N"/>
</dbReference>
<gene>
    <name evidence="8" type="ORF">DWW32_04575</name>
</gene>
<dbReference type="InterPro" id="IPR010998">
    <property type="entry name" value="Integrase_recombinase_N"/>
</dbReference>
<dbReference type="GeneID" id="66579676"/>
<sequence>MDELIERFLKYIYRKNTQSEKTIESYKNDLNQFKEYLTSQSIDSFESCDRLTFMNFLATLDHLKASSIARKMSVYRSFYTYLAEYMGIIENPLIGIQTPKKSKQIPDFLFVEEIQEFLNSYNDEKDDEYRDRILFTIMYACGLRVSECVNLEWKQIDLNNRIVHIRGKGDKDRIVPFYQGFEKELLEYKSKFWTKYAIDDHVFVNLKGKSLTSRGIQYLMDKHAKKIGMHMKLHPHMLRHSFATHLLDNGADIRVVQELLGHSSLSTTQIYTHVTTAQLVMAYKKAHPFEK</sequence>
<dbReference type="InterPro" id="IPR002104">
    <property type="entry name" value="Integrase_catalytic"/>
</dbReference>
<dbReference type="InterPro" id="IPR050090">
    <property type="entry name" value="Tyrosine_recombinase_XerCD"/>
</dbReference>
<dbReference type="PROSITE" id="PS51898">
    <property type="entry name" value="TYR_RECOMBINASE"/>
    <property type="match status" value="1"/>
</dbReference>
<evidence type="ECO:0000256" key="4">
    <source>
        <dbReference type="ARBA" id="ARBA00023172"/>
    </source>
</evidence>
<evidence type="ECO:0000313" key="8">
    <source>
        <dbReference type="EMBL" id="RGU92693.1"/>
    </source>
</evidence>
<evidence type="ECO:0000259" key="6">
    <source>
        <dbReference type="PROSITE" id="PS51898"/>
    </source>
</evidence>
<evidence type="ECO:0000313" key="9">
    <source>
        <dbReference type="Proteomes" id="UP000265489"/>
    </source>
</evidence>
<dbReference type="InterPro" id="IPR013762">
    <property type="entry name" value="Integrase-like_cat_sf"/>
</dbReference>
<proteinExistence type="inferred from homology"/>
<dbReference type="PANTHER" id="PTHR30349">
    <property type="entry name" value="PHAGE INTEGRASE-RELATED"/>
    <property type="match status" value="1"/>
</dbReference>
<dbReference type="GO" id="GO:0006310">
    <property type="term" value="P:DNA recombination"/>
    <property type="evidence" value="ECO:0007669"/>
    <property type="project" value="UniProtKB-KW"/>
</dbReference>
<dbReference type="PANTHER" id="PTHR30349:SF41">
    <property type="entry name" value="INTEGRASE_RECOMBINASE PROTEIN MJ0367-RELATED"/>
    <property type="match status" value="1"/>
</dbReference>
<evidence type="ECO:0000259" key="7">
    <source>
        <dbReference type="PROSITE" id="PS51900"/>
    </source>
</evidence>
<dbReference type="NCBIfam" id="NF040815">
    <property type="entry name" value="recomb_XerA_Arch"/>
    <property type="match status" value="1"/>
</dbReference>
<dbReference type="Pfam" id="PF02899">
    <property type="entry name" value="Phage_int_SAM_1"/>
    <property type="match status" value="1"/>
</dbReference>
<dbReference type="Gene3D" id="1.10.150.130">
    <property type="match status" value="1"/>
</dbReference>
<evidence type="ECO:0000256" key="1">
    <source>
        <dbReference type="ARBA" id="ARBA00008857"/>
    </source>
</evidence>
<comment type="similarity">
    <text evidence="1">Belongs to the 'phage' integrase family.</text>
</comment>
<dbReference type="EMBL" id="QRYQ01000005">
    <property type="protein sequence ID" value="RGU92693.1"/>
    <property type="molecule type" value="Genomic_DNA"/>
</dbReference>
<evidence type="ECO:0000256" key="2">
    <source>
        <dbReference type="ARBA" id="ARBA00022908"/>
    </source>
</evidence>
<protein>
    <submittedName>
        <fullName evidence="8">Tyrosine recombinase</fullName>
    </submittedName>
</protein>
<dbReference type="NCBIfam" id="NF001399">
    <property type="entry name" value="PRK00283.1"/>
    <property type="match status" value="1"/>
</dbReference>
<dbReference type="CDD" id="cd00798">
    <property type="entry name" value="INT_XerDC_C"/>
    <property type="match status" value="1"/>
</dbReference>
<keyword evidence="2" id="KW-0229">DNA integration</keyword>
<evidence type="ECO:0000256" key="5">
    <source>
        <dbReference type="PROSITE-ProRule" id="PRU01248"/>
    </source>
</evidence>
<feature type="domain" description="Core-binding (CB)" evidence="7">
    <location>
        <begin position="1"/>
        <end position="83"/>
    </location>
</feature>
<dbReference type="Gene3D" id="1.10.443.10">
    <property type="entry name" value="Intergrase catalytic core"/>
    <property type="match status" value="1"/>
</dbReference>
<dbReference type="PROSITE" id="PS51900">
    <property type="entry name" value="CB"/>
    <property type="match status" value="1"/>
</dbReference>
<dbReference type="Pfam" id="PF00589">
    <property type="entry name" value="Phage_integrase"/>
    <property type="match status" value="1"/>
</dbReference>
<dbReference type="GO" id="GO:0003677">
    <property type="term" value="F:DNA binding"/>
    <property type="evidence" value="ECO:0007669"/>
    <property type="project" value="UniProtKB-UniRule"/>
</dbReference>
<dbReference type="RefSeq" id="WP_118324923.1">
    <property type="nucleotide sequence ID" value="NZ_DAWEIE010000020.1"/>
</dbReference>